<protein>
    <submittedName>
        <fullName evidence="1">Transcriptional regulator, putative</fullName>
    </submittedName>
</protein>
<dbReference type="PANTHER" id="PTHR35802:SF1">
    <property type="entry name" value="PROTEASE SYNTHASE AND SPORULATION PROTEIN PAI 2"/>
    <property type="match status" value="1"/>
</dbReference>
<sequence length="206" mass="23384">MYIPKPFRMEEQETLYAFIEQNSFGILISAPSSSASPSALQASHLPFLLQPEKHCLTSHLARGNDQWRELEGQEVLVIFQGPHHYISPSWYGTNAAVPTWNYTAVHVYGRVELLDDRAMFPMLQELVNTYEEPSSVYRLDESNEELVTGLLQGIVGFNIRISRIEGQWKLSQNHSRDRQERVIQGLRGAQNEQAASLAALMQGNLK</sequence>
<dbReference type="InterPro" id="IPR012349">
    <property type="entry name" value="Split_barrel_FMN-bd"/>
</dbReference>
<evidence type="ECO:0000313" key="2">
    <source>
        <dbReference type="Proteomes" id="UP000300879"/>
    </source>
</evidence>
<gene>
    <name evidence="1" type="ORF">E6C60_2655</name>
</gene>
<evidence type="ECO:0000313" key="1">
    <source>
        <dbReference type="EMBL" id="QCT03367.1"/>
    </source>
</evidence>
<dbReference type="RefSeq" id="WP_138226257.1">
    <property type="nucleotide sequence ID" value="NZ_CP040396.1"/>
</dbReference>
<accession>A0A4P8XKU7</accession>
<dbReference type="KEGG" id="palo:E6C60_2655"/>
<reference evidence="1 2" key="1">
    <citation type="submission" date="2019-05" db="EMBL/GenBank/DDBJ databases">
        <authorList>
            <person name="Chen C."/>
        </authorList>
    </citation>
    <scope>NUCLEOTIDE SEQUENCE [LARGE SCALE GENOMIC DNA]</scope>
    <source>
        <strain evidence="1 2">HB172198</strain>
    </source>
</reference>
<dbReference type="AlphaFoldDB" id="A0A4P8XKU7"/>
<dbReference type="InterPro" id="IPR007396">
    <property type="entry name" value="TR_PAI2-type"/>
</dbReference>
<dbReference type="SUPFAM" id="SSF50475">
    <property type="entry name" value="FMN-binding split barrel"/>
    <property type="match status" value="1"/>
</dbReference>
<dbReference type="EMBL" id="CP040396">
    <property type="protein sequence ID" value="QCT03367.1"/>
    <property type="molecule type" value="Genomic_DNA"/>
</dbReference>
<keyword evidence="2" id="KW-1185">Reference proteome</keyword>
<organism evidence="1 2">
    <name type="scientific">Paenibacillus algicola</name>
    <dbReference type="NCBI Taxonomy" id="2565926"/>
    <lineage>
        <taxon>Bacteria</taxon>
        <taxon>Bacillati</taxon>
        <taxon>Bacillota</taxon>
        <taxon>Bacilli</taxon>
        <taxon>Bacillales</taxon>
        <taxon>Paenibacillaceae</taxon>
        <taxon>Paenibacillus</taxon>
    </lineage>
</organism>
<dbReference type="OrthoDB" id="9794948at2"/>
<dbReference type="Proteomes" id="UP000300879">
    <property type="component" value="Chromosome"/>
</dbReference>
<proteinExistence type="predicted"/>
<name>A0A4P8XKU7_9BACL</name>
<dbReference type="Pfam" id="PF04299">
    <property type="entry name" value="FMN_bind_2"/>
    <property type="match status" value="1"/>
</dbReference>
<dbReference type="PIRSF" id="PIRSF010372">
    <property type="entry name" value="PaiB"/>
    <property type="match status" value="1"/>
</dbReference>
<dbReference type="Gene3D" id="2.30.110.10">
    <property type="entry name" value="Electron Transport, Fmn-binding Protein, Chain A"/>
    <property type="match status" value="1"/>
</dbReference>
<dbReference type="PANTHER" id="PTHR35802">
    <property type="entry name" value="PROTEASE SYNTHASE AND SPORULATION PROTEIN PAI 2"/>
    <property type="match status" value="1"/>
</dbReference>